<sequence>MQKQVSALKAPSELFDPELPTSRELMAAICCVATQYALKPSHELAVLASELAHKLTAPEYADTKLIEDIAERLVKQWQVIVSEYGAEDNWLMATHKTLQ</sequence>
<gene>
    <name evidence="1" type="ORF">DCW48_00350</name>
</gene>
<evidence type="ECO:0000313" key="2">
    <source>
        <dbReference type="Proteomes" id="UP000264313"/>
    </source>
</evidence>
<organism evidence="1 2">
    <name type="scientific">Methylotenera mobilis</name>
    <dbReference type="NCBI Taxonomy" id="359408"/>
    <lineage>
        <taxon>Bacteria</taxon>
        <taxon>Pseudomonadati</taxon>
        <taxon>Pseudomonadota</taxon>
        <taxon>Betaproteobacteria</taxon>
        <taxon>Nitrosomonadales</taxon>
        <taxon>Methylophilaceae</taxon>
        <taxon>Methylotenera</taxon>
    </lineage>
</organism>
<dbReference type="Proteomes" id="UP000264313">
    <property type="component" value="Unassembled WGS sequence"/>
</dbReference>
<dbReference type="AlphaFoldDB" id="A0A351R811"/>
<name>A0A351R811_9PROT</name>
<dbReference type="EMBL" id="DNAA01000010">
    <property type="protein sequence ID" value="HBA08182.1"/>
    <property type="molecule type" value="Genomic_DNA"/>
</dbReference>
<dbReference type="STRING" id="1132855.GCA_000384255_00452"/>
<evidence type="ECO:0000313" key="1">
    <source>
        <dbReference type="EMBL" id="HBA08182.1"/>
    </source>
</evidence>
<accession>A0A351R811</accession>
<protein>
    <submittedName>
        <fullName evidence="1">Uncharacterized protein</fullName>
    </submittedName>
</protein>
<reference evidence="1 2" key="1">
    <citation type="journal article" date="2018" name="Nat. Biotechnol.">
        <title>A standardized bacterial taxonomy based on genome phylogeny substantially revises the tree of life.</title>
        <authorList>
            <person name="Parks D.H."/>
            <person name="Chuvochina M."/>
            <person name="Waite D.W."/>
            <person name="Rinke C."/>
            <person name="Skarshewski A."/>
            <person name="Chaumeil P.A."/>
            <person name="Hugenholtz P."/>
        </authorList>
    </citation>
    <scope>NUCLEOTIDE SEQUENCE [LARGE SCALE GENOMIC DNA]</scope>
    <source>
        <strain evidence="1">UBA9958</strain>
    </source>
</reference>
<proteinExistence type="predicted"/>
<comment type="caution">
    <text evidence="1">The sequence shown here is derived from an EMBL/GenBank/DDBJ whole genome shotgun (WGS) entry which is preliminary data.</text>
</comment>